<dbReference type="GO" id="GO:0045893">
    <property type="term" value="P:positive regulation of DNA-templated transcription"/>
    <property type="evidence" value="ECO:0007669"/>
    <property type="project" value="TreeGrafter"/>
</dbReference>
<dbReference type="GO" id="GO:0000981">
    <property type="term" value="F:DNA-binding transcription factor activity, RNA polymerase II-specific"/>
    <property type="evidence" value="ECO:0007669"/>
    <property type="project" value="InterPro"/>
</dbReference>
<dbReference type="PANTHER" id="PTHR24326:SF497">
    <property type="entry name" value="HOMEOBOX-LEUCINE ZIPPER PROTEIN HAT5"/>
    <property type="match status" value="1"/>
</dbReference>
<evidence type="ECO:0000259" key="11">
    <source>
        <dbReference type="PROSITE" id="PS50071"/>
    </source>
</evidence>
<evidence type="ECO:0000256" key="4">
    <source>
        <dbReference type="ARBA" id="ARBA00023155"/>
    </source>
</evidence>
<dbReference type="Proteomes" id="UP000886520">
    <property type="component" value="Chromosome 12"/>
</dbReference>
<dbReference type="InterPro" id="IPR009057">
    <property type="entry name" value="Homeodomain-like_sf"/>
</dbReference>
<dbReference type="EMBL" id="JABFUD020000012">
    <property type="protein sequence ID" value="KAI5072697.1"/>
    <property type="molecule type" value="Genomic_DNA"/>
</dbReference>
<dbReference type="InterPro" id="IPR000047">
    <property type="entry name" value="HTH_motif"/>
</dbReference>
<dbReference type="SUPFAM" id="SSF46689">
    <property type="entry name" value="Homeodomain-like"/>
    <property type="match status" value="1"/>
</dbReference>
<dbReference type="InterPro" id="IPR045224">
    <property type="entry name" value="HDZip_class_I_plant"/>
</dbReference>
<keyword evidence="5" id="KW-0804">Transcription</keyword>
<evidence type="ECO:0000313" key="12">
    <source>
        <dbReference type="EMBL" id="KAI5072697.1"/>
    </source>
</evidence>
<dbReference type="Pfam" id="PF02183">
    <property type="entry name" value="HALZ"/>
    <property type="match status" value="1"/>
</dbReference>
<comment type="subcellular location">
    <subcellularLocation>
        <location evidence="1 8 9">Nucleus</location>
    </subcellularLocation>
</comment>
<evidence type="ECO:0000256" key="10">
    <source>
        <dbReference type="SAM" id="Coils"/>
    </source>
</evidence>
<comment type="similarity">
    <text evidence="7">Belongs to the HD-ZIP homeobox family. Class I subfamily.</text>
</comment>
<evidence type="ECO:0000256" key="3">
    <source>
        <dbReference type="ARBA" id="ARBA00023125"/>
    </source>
</evidence>
<sequence length="277" mass="31301">MAWSFSVDSAKEHLPGLVSTASTSMFRDSCKGLKKRPYQCVGTSGIDNDNIRDKNRRLTVEQINFLEMSFNADLKLEPERKALIAKQLGLRPRQVAIWFQNRRARWKNKQVEHDFETLKANYDAVVKEKESLIKDYESAVEDNKRLQAEVARLTNLLQDMKDTDVNNIQSLMKEEQRSGNCELMSPTKSADCQSEIDDLIMPTDAGKVAMTNCSLQELNASIACGVRAEGECAFFMSSENVFGSLPLLVQQLIANGHCFEDAYNIYLGCEYFGGGWR</sequence>
<dbReference type="InterPro" id="IPR003106">
    <property type="entry name" value="Leu_zip_homeo"/>
</dbReference>
<dbReference type="OrthoDB" id="6159439at2759"/>
<evidence type="ECO:0000256" key="8">
    <source>
        <dbReference type="PROSITE-ProRule" id="PRU00108"/>
    </source>
</evidence>
<organism evidence="12 13">
    <name type="scientific">Adiantum capillus-veneris</name>
    <name type="common">Maidenhair fern</name>
    <dbReference type="NCBI Taxonomy" id="13818"/>
    <lineage>
        <taxon>Eukaryota</taxon>
        <taxon>Viridiplantae</taxon>
        <taxon>Streptophyta</taxon>
        <taxon>Embryophyta</taxon>
        <taxon>Tracheophyta</taxon>
        <taxon>Polypodiopsida</taxon>
        <taxon>Polypodiidae</taxon>
        <taxon>Polypodiales</taxon>
        <taxon>Pteridineae</taxon>
        <taxon>Pteridaceae</taxon>
        <taxon>Vittarioideae</taxon>
        <taxon>Adiantum</taxon>
    </lineage>
</organism>
<name>A0A9D4ZG17_ADICA</name>
<keyword evidence="13" id="KW-1185">Reference proteome</keyword>
<dbReference type="GO" id="GO:0043565">
    <property type="term" value="F:sequence-specific DNA binding"/>
    <property type="evidence" value="ECO:0007669"/>
    <property type="project" value="InterPro"/>
</dbReference>
<dbReference type="InterPro" id="IPR001356">
    <property type="entry name" value="HD"/>
</dbReference>
<evidence type="ECO:0000256" key="5">
    <source>
        <dbReference type="ARBA" id="ARBA00023163"/>
    </source>
</evidence>
<dbReference type="Pfam" id="PF00046">
    <property type="entry name" value="Homeodomain"/>
    <property type="match status" value="1"/>
</dbReference>
<feature type="coiled-coil region" evidence="10">
    <location>
        <begin position="129"/>
        <end position="163"/>
    </location>
</feature>
<dbReference type="GO" id="GO:0005634">
    <property type="term" value="C:nucleus"/>
    <property type="evidence" value="ECO:0007669"/>
    <property type="project" value="UniProtKB-SubCell"/>
</dbReference>
<accession>A0A9D4ZG17</accession>
<comment type="caution">
    <text evidence="12">The sequence shown here is derived from an EMBL/GenBank/DDBJ whole genome shotgun (WGS) entry which is preliminary data.</text>
</comment>
<dbReference type="SMART" id="SM00389">
    <property type="entry name" value="HOX"/>
    <property type="match status" value="1"/>
</dbReference>
<dbReference type="PRINTS" id="PR00031">
    <property type="entry name" value="HTHREPRESSR"/>
</dbReference>
<keyword evidence="2" id="KW-0805">Transcription regulation</keyword>
<dbReference type="CDD" id="cd00086">
    <property type="entry name" value="homeodomain"/>
    <property type="match status" value="1"/>
</dbReference>
<keyword evidence="6 8" id="KW-0539">Nucleus</keyword>
<dbReference type="PROSITE" id="PS00027">
    <property type="entry name" value="HOMEOBOX_1"/>
    <property type="match status" value="1"/>
</dbReference>
<feature type="DNA-binding region" description="Homeobox" evidence="8">
    <location>
        <begin position="51"/>
        <end position="110"/>
    </location>
</feature>
<keyword evidence="3 8" id="KW-0238">DNA-binding</keyword>
<evidence type="ECO:0000313" key="13">
    <source>
        <dbReference type="Proteomes" id="UP000886520"/>
    </source>
</evidence>
<keyword evidence="4 8" id="KW-0371">Homeobox</keyword>
<gene>
    <name evidence="12" type="ORF">GOP47_0012803</name>
</gene>
<proteinExistence type="inferred from homology"/>
<evidence type="ECO:0000256" key="2">
    <source>
        <dbReference type="ARBA" id="ARBA00023015"/>
    </source>
</evidence>
<evidence type="ECO:0000256" key="6">
    <source>
        <dbReference type="ARBA" id="ARBA00023242"/>
    </source>
</evidence>
<dbReference type="PANTHER" id="PTHR24326">
    <property type="entry name" value="HOMEOBOX-LEUCINE ZIPPER PROTEIN"/>
    <property type="match status" value="1"/>
</dbReference>
<feature type="domain" description="Homeobox" evidence="11">
    <location>
        <begin position="49"/>
        <end position="109"/>
    </location>
</feature>
<dbReference type="AlphaFoldDB" id="A0A9D4ZG17"/>
<keyword evidence="10" id="KW-0175">Coiled coil</keyword>
<dbReference type="InterPro" id="IPR017970">
    <property type="entry name" value="Homeobox_CS"/>
</dbReference>
<reference evidence="12" key="1">
    <citation type="submission" date="2021-01" db="EMBL/GenBank/DDBJ databases">
        <title>Adiantum capillus-veneris genome.</title>
        <authorList>
            <person name="Fang Y."/>
            <person name="Liao Q."/>
        </authorList>
    </citation>
    <scope>NUCLEOTIDE SEQUENCE</scope>
    <source>
        <strain evidence="12">H3</strain>
        <tissue evidence="12">Leaf</tissue>
    </source>
</reference>
<evidence type="ECO:0000256" key="1">
    <source>
        <dbReference type="ARBA" id="ARBA00004123"/>
    </source>
</evidence>
<evidence type="ECO:0000256" key="7">
    <source>
        <dbReference type="ARBA" id="ARBA00025748"/>
    </source>
</evidence>
<dbReference type="Gene3D" id="1.10.10.60">
    <property type="entry name" value="Homeodomain-like"/>
    <property type="match status" value="1"/>
</dbReference>
<evidence type="ECO:0000256" key="9">
    <source>
        <dbReference type="RuleBase" id="RU000682"/>
    </source>
</evidence>
<protein>
    <recommendedName>
        <fullName evidence="11">Homeobox domain-containing protein</fullName>
    </recommendedName>
</protein>
<dbReference type="PROSITE" id="PS50071">
    <property type="entry name" value="HOMEOBOX_2"/>
    <property type="match status" value="1"/>
</dbReference>